<name>A0ABR6C1V1_9HYPH</name>
<reference evidence="3 4" key="1">
    <citation type="submission" date="2020-08" db="EMBL/GenBank/DDBJ databases">
        <title>Genomic Encyclopedia of Type Strains, Phase IV (KMG-IV): sequencing the most valuable type-strain genomes for metagenomic binning, comparative biology and taxonomic classification.</title>
        <authorList>
            <person name="Goeker M."/>
        </authorList>
    </citation>
    <scope>NUCLEOTIDE SEQUENCE [LARGE SCALE GENOMIC DNA]</scope>
    <source>
        <strain evidence="3 4">DSM 17455</strain>
    </source>
</reference>
<feature type="domain" description="Isochorismatase-like" evidence="2">
    <location>
        <begin position="17"/>
        <end position="152"/>
    </location>
</feature>
<evidence type="ECO:0000313" key="4">
    <source>
        <dbReference type="Proteomes" id="UP000587524"/>
    </source>
</evidence>
<dbReference type="SUPFAM" id="SSF52499">
    <property type="entry name" value="Isochorismatase-like hydrolases"/>
    <property type="match status" value="1"/>
</dbReference>
<evidence type="ECO:0000313" key="3">
    <source>
        <dbReference type="EMBL" id="MBA9018961.1"/>
    </source>
</evidence>
<dbReference type="RefSeq" id="WP_312870909.1">
    <property type="nucleotide sequence ID" value="NZ_JACJHZ010000003.1"/>
</dbReference>
<dbReference type="Pfam" id="PF00857">
    <property type="entry name" value="Isochorismatase"/>
    <property type="match status" value="1"/>
</dbReference>
<organism evidence="3 4">
    <name type="scientific">Aminobacter ciceronei</name>
    <dbReference type="NCBI Taxonomy" id="150723"/>
    <lineage>
        <taxon>Bacteria</taxon>
        <taxon>Pseudomonadati</taxon>
        <taxon>Pseudomonadota</taxon>
        <taxon>Alphaproteobacteria</taxon>
        <taxon>Hyphomicrobiales</taxon>
        <taxon>Phyllobacteriaceae</taxon>
        <taxon>Aminobacter</taxon>
    </lineage>
</organism>
<sequence length="197" mass="20355">MQAIPETDVDEAPTAQALIVVDVQSAFVSGTDAVPGHKRLLSAVATLLENARASGVAVIFIQNDGPAGAVDEPHTPGWQLHFTPRPGEHVVRKELDDAFDGTSLNDLLSVSGIETIAFCGMLSEMCLAATARTAMALGYGVILPHDGHATYDVPPGPGGSEGVPAHLAARAAEWSLGDEVTIVASAGDVKFARHQAG</sequence>
<proteinExistence type="predicted"/>
<protein>
    <submittedName>
        <fullName evidence="3">Nicotinamidase-related amidase</fullName>
    </submittedName>
</protein>
<dbReference type="InterPro" id="IPR000868">
    <property type="entry name" value="Isochorismatase-like_dom"/>
</dbReference>
<gene>
    <name evidence="3" type="ORF">HNQ97_000951</name>
</gene>
<dbReference type="PANTHER" id="PTHR43540">
    <property type="entry name" value="PEROXYUREIDOACRYLATE/UREIDOACRYLATE AMIDOHYDROLASE-RELATED"/>
    <property type="match status" value="1"/>
</dbReference>
<dbReference type="Gene3D" id="3.40.50.850">
    <property type="entry name" value="Isochorismatase-like"/>
    <property type="match status" value="1"/>
</dbReference>
<keyword evidence="4" id="KW-1185">Reference proteome</keyword>
<dbReference type="Proteomes" id="UP000587524">
    <property type="component" value="Unassembled WGS sequence"/>
</dbReference>
<dbReference type="InterPro" id="IPR036380">
    <property type="entry name" value="Isochorismatase-like_sf"/>
</dbReference>
<accession>A0ABR6C1V1</accession>
<comment type="caution">
    <text evidence="3">The sequence shown here is derived from an EMBL/GenBank/DDBJ whole genome shotgun (WGS) entry which is preliminary data.</text>
</comment>
<evidence type="ECO:0000256" key="1">
    <source>
        <dbReference type="ARBA" id="ARBA00022801"/>
    </source>
</evidence>
<keyword evidence="1" id="KW-0378">Hydrolase</keyword>
<dbReference type="PANTHER" id="PTHR43540:SF1">
    <property type="entry name" value="ISOCHORISMATASE HYDROLASE"/>
    <property type="match status" value="1"/>
</dbReference>
<evidence type="ECO:0000259" key="2">
    <source>
        <dbReference type="Pfam" id="PF00857"/>
    </source>
</evidence>
<dbReference type="EMBL" id="JACJHZ010000003">
    <property type="protein sequence ID" value="MBA9018961.1"/>
    <property type="molecule type" value="Genomic_DNA"/>
</dbReference>
<dbReference type="InterPro" id="IPR050272">
    <property type="entry name" value="Isochorismatase-like_hydrls"/>
</dbReference>